<dbReference type="AlphaFoldDB" id="A0A0M8KBD6"/>
<dbReference type="PANTHER" id="PTHR33594">
    <property type="entry name" value="SUPERFAMILY HYDROLASE, PUTATIVE (AFU_ORTHOLOGUE AFUA_1G03035)-RELATED"/>
    <property type="match status" value="1"/>
</dbReference>
<feature type="domain" description="HD/PDEase" evidence="1">
    <location>
        <begin position="20"/>
        <end position="134"/>
    </location>
</feature>
<dbReference type="Gene3D" id="1.10.3210.50">
    <property type="match status" value="1"/>
</dbReference>
<dbReference type="STRING" id="872965.SE16_01245"/>
<dbReference type="SUPFAM" id="SSF109604">
    <property type="entry name" value="HD-domain/PDEase-like"/>
    <property type="match status" value="1"/>
</dbReference>
<dbReference type="PANTHER" id="PTHR33594:SF1">
    <property type="entry name" value="HD_PDEASE DOMAIN-CONTAINING PROTEIN"/>
    <property type="match status" value="1"/>
</dbReference>
<dbReference type="InParanoid" id="A0A0M8KBD6"/>
<reference evidence="2 3" key="1">
    <citation type="journal article" date="2015" name="Genome Announc.">
        <title>Draft Genome Sequence of a Heterotrophic Facultative Anaerobic Thermophilic Bacterium, Ardenticatena maritima Strain 110ST.</title>
        <authorList>
            <person name="Kawaichi S."/>
            <person name="Yoshida T."/>
            <person name="Sako Y."/>
            <person name="Nakamura R."/>
        </authorList>
    </citation>
    <scope>NUCLEOTIDE SEQUENCE [LARGE SCALE GENOMIC DNA]</scope>
    <source>
        <strain evidence="2 3">110S</strain>
    </source>
</reference>
<dbReference type="InterPro" id="IPR003607">
    <property type="entry name" value="HD/PDEase_dom"/>
</dbReference>
<dbReference type="EMBL" id="BBZA01000226">
    <property type="protein sequence ID" value="GAP64156.1"/>
    <property type="molecule type" value="Genomic_DNA"/>
</dbReference>
<evidence type="ECO:0000313" key="3">
    <source>
        <dbReference type="Proteomes" id="UP000037784"/>
    </source>
</evidence>
<comment type="caution">
    <text evidence="2">The sequence shown here is derived from an EMBL/GenBank/DDBJ whole genome shotgun (WGS) entry which is preliminary data.</text>
</comment>
<dbReference type="CDD" id="cd00077">
    <property type="entry name" value="HDc"/>
    <property type="match status" value="1"/>
</dbReference>
<sequence>MTMFDDAFLEARARAVMPTDSAHDWWHVRRVWRLAQRIARTEPTADMRVLQVAVFFHDVMPKRPEGGHAPVTAAWLADALAPLDAPLLLLERAAEAINTHSFSRGAPPTSIEGAILQDADRLDAMGAIGIARCFAYGGARGRAIYDPEDPTNSIQHFYDKLLRLRDGMHTAEGRRLAEARHRVMEQFLAHFWREWEGEET</sequence>
<accession>A0A0M8KBD6</accession>
<organism evidence="2 3">
    <name type="scientific">Ardenticatena maritima</name>
    <dbReference type="NCBI Taxonomy" id="872965"/>
    <lineage>
        <taxon>Bacteria</taxon>
        <taxon>Bacillati</taxon>
        <taxon>Chloroflexota</taxon>
        <taxon>Ardenticatenia</taxon>
        <taxon>Ardenticatenales</taxon>
        <taxon>Ardenticatenaceae</taxon>
        <taxon>Ardenticatena</taxon>
    </lineage>
</organism>
<gene>
    <name evidence="2" type="ORF">ARMA_2579</name>
</gene>
<keyword evidence="3" id="KW-1185">Reference proteome</keyword>
<dbReference type="RefSeq" id="WP_082374413.1">
    <property type="nucleotide sequence ID" value="NZ_BBZA01000226.1"/>
</dbReference>
<dbReference type="OrthoDB" id="9797344at2"/>
<dbReference type="InterPro" id="IPR006674">
    <property type="entry name" value="HD_domain"/>
</dbReference>
<evidence type="ECO:0000313" key="2">
    <source>
        <dbReference type="EMBL" id="GAP64156.1"/>
    </source>
</evidence>
<reference evidence="3" key="2">
    <citation type="submission" date="2015-08" db="EMBL/GenBank/DDBJ databases">
        <title>Draft Genome Sequence of a Heterotrophic Facultative Anaerobic Bacterium Ardenticatena maritima Strain 110S.</title>
        <authorList>
            <person name="Kawaichi S."/>
            <person name="Yoshida T."/>
            <person name="Sako Y."/>
            <person name="Nakamura R."/>
        </authorList>
    </citation>
    <scope>NUCLEOTIDE SEQUENCE [LARGE SCALE GENOMIC DNA]</scope>
    <source>
        <strain evidence="3">110S</strain>
    </source>
</reference>
<name>A0A0M8KBD6_9CHLR</name>
<dbReference type="Pfam" id="PF01966">
    <property type="entry name" value="HD"/>
    <property type="match status" value="1"/>
</dbReference>
<dbReference type="Proteomes" id="UP000037784">
    <property type="component" value="Unassembled WGS sequence"/>
</dbReference>
<evidence type="ECO:0000259" key="1">
    <source>
        <dbReference type="SMART" id="SM00471"/>
    </source>
</evidence>
<dbReference type="SMART" id="SM00471">
    <property type="entry name" value="HDc"/>
    <property type="match status" value="1"/>
</dbReference>
<protein>
    <recommendedName>
        <fullName evidence="1">HD/PDEase domain-containing protein</fullName>
    </recommendedName>
</protein>
<proteinExistence type="predicted"/>
<dbReference type="FunCoup" id="A0A0M8KBD6">
    <property type="interactions" value="101"/>
</dbReference>